<keyword evidence="1" id="KW-0812">Transmembrane</keyword>
<feature type="transmembrane region" description="Helical" evidence="1">
    <location>
        <begin position="22"/>
        <end position="49"/>
    </location>
</feature>
<sequence>MTARRLLTAVRDDVLADGDDGFVPYLGVAATAIAVSAGDFTLAASLIGFTDRAFRDLGQVPDPDDAQELDAARSTAIGRLGADDYATALAVGAEWGSAQALERI</sequence>
<reference evidence="2" key="1">
    <citation type="submission" date="2022-08" db="EMBL/GenBank/DDBJ databases">
        <authorList>
            <person name="Deng Y."/>
            <person name="Han X.-F."/>
            <person name="Zhang Y.-Q."/>
        </authorList>
    </citation>
    <scope>NUCLEOTIDE SEQUENCE</scope>
    <source>
        <strain evidence="2">CPCC 203386</strain>
    </source>
</reference>
<keyword evidence="1" id="KW-0472">Membrane</keyword>
<gene>
    <name evidence="2" type="ORF">N1032_07065</name>
</gene>
<dbReference type="RefSeq" id="WP_259538312.1">
    <property type="nucleotide sequence ID" value="NZ_JANLCJ010000002.1"/>
</dbReference>
<organism evidence="2 3">
    <name type="scientific">Herbiconiux daphne</name>
    <dbReference type="NCBI Taxonomy" id="2970914"/>
    <lineage>
        <taxon>Bacteria</taxon>
        <taxon>Bacillati</taxon>
        <taxon>Actinomycetota</taxon>
        <taxon>Actinomycetes</taxon>
        <taxon>Micrococcales</taxon>
        <taxon>Microbacteriaceae</taxon>
        <taxon>Herbiconiux</taxon>
    </lineage>
</organism>
<proteinExistence type="predicted"/>
<evidence type="ECO:0000313" key="3">
    <source>
        <dbReference type="Proteomes" id="UP001165586"/>
    </source>
</evidence>
<evidence type="ECO:0000313" key="2">
    <source>
        <dbReference type="EMBL" id="MCS5733496.1"/>
    </source>
</evidence>
<dbReference type="EMBL" id="JANLCJ010000002">
    <property type="protein sequence ID" value="MCS5733496.1"/>
    <property type="molecule type" value="Genomic_DNA"/>
</dbReference>
<name>A0ABT2H0N8_9MICO</name>
<protein>
    <submittedName>
        <fullName evidence="2">Uncharacterized protein</fullName>
    </submittedName>
</protein>
<dbReference type="Proteomes" id="UP001165586">
    <property type="component" value="Unassembled WGS sequence"/>
</dbReference>
<comment type="caution">
    <text evidence="2">The sequence shown here is derived from an EMBL/GenBank/DDBJ whole genome shotgun (WGS) entry which is preliminary data.</text>
</comment>
<evidence type="ECO:0000256" key="1">
    <source>
        <dbReference type="SAM" id="Phobius"/>
    </source>
</evidence>
<keyword evidence="1" id="KW-1133">Transmembrane helix</keyword>
<keyword evidence="3" id="KW-1185">Reference proteome</keyword>
<accession>A0ABT2H0N8</accession>